<dbReference type="EMBL" id="JAWDJO010000034">
    <property type="protein sequence ID" value="KAL1898359.1"/>
    <property type="molecule type" value="Genomic_DNA"/>
</dbReference>
<dbReference type="SUPFAM" id="SSF51569">
    <property type="entry name" value="Aldolase"/>
    <property type="match status" value="1"/>
</dbReference>
<proteinExistence type="predicted"/>
<keyword evidence="2" id="KW-1185">Reference proteome</keyword>
<dbReference type="InterPro" id="IPR013785">
    <property type="entry name" value="Aldolase_TIM"/>
</dbReference>
<accession>A0ABR3ZDG2</accession>
<dbReference type="PRINTS" id="PR00146">
    <property type="entry name" value="DHPICSNTHASE"/>
</dbReference>
<dbReference type="Gene3D" id="3.20.20.70">
    <property type="entry name" value="Aldolase class I"/>
    <property type="match status" value="1"/>
</dbReference>
<dbReference type="Pfam" id="PF00701">
    <property type="entry name" value="DHDPS"/>
    <property type="match status" value="2"/>
</dbReference>
<evidence type="ECO:0008006" key="3">
    <source>
        <dbReference type="Google" id="ProtNLM"/>
    </source>
</evidence>
<organism evidence="1 2">
    <name type="scientific">Ceratocystis pirilliformis</name>
    <dbReference type="NCBI Taxonomy" id="259994"/>
    <lineage>
        <taxon>Eukaryota</taxon>
        <taxon>Fungi</taxon>
        <taxon>Dikarya</taxon>
        <taxon>Ascomycota</taxon>
        <taxon>Pezizomycotina</taxon>
        <taxon>Sordariomycetes</taxon>
        <taxon>Hypocreomycetidae</taxon>
        <taxon>Microascales</taxon>
        <taxon>Ceratocystidaceae</taxon>
        <taxon>Ceratocystis</taxon>
    </lineage>
</organism>
<name>A0ABR3ZDG2_9PEZI</name>
<dbReference type="SMART" id="SM01130">
    <property type="entry name" value="DHDPS"/>
    <property type="match status" value="1"/>
</dbReference>
<evidence type="ECO:0000313" key="2">
    <source>
        <dbReference type="Proteomes" id="UP001583280"/>
    </source>
</evidence>
<dbReference type="CDD" id="cd00408">
    <property type="entry name" value="DHDPS-like"/>
    <property type="match status" value="1"/>
</dbReference>
<evidence type="ECO:0000313" key="1">
    <source>
        <dbReference type="EMBL" id="KAL1898359.1"/>
    </source>
</evidence>
<sequence>MSREFVCISTQPIYAKLGRLSLPWGITEHMALGNCEDVASDSFSDTASIISTSPSTVDHSTTSSARPLTRGVYVPTICFFDPVTEDLDLTTLAQHVAQLATSGVAGIAVQGSNGEAVHLTAAERRTVTRTARTALASAGFPAMPIIAGCGAQSTRETIELCRDAANSGADYALILPPTYYRGLHAQNTLRDYFVAVADASPIPLIIYNYPAGAGGVDLDSDTIVELAHYPNIVGVKLTCGNTGKMARIVAATRSLRKINNQAKPELALEESLTPETLANSAETPAFLVLAGSADFTVQSLSVGAHGILGGLANISPKACMQIQKLHVAGDYAGARAVQEVVARGDWTAIKTGVVGVKAGMQAWLGYGGFARSPLPRPQEKQMAEIKAGFEELVTLERTL</sequence>
<dbReference type="InterPro" id="IPR002220">
    <property type="entry name" value="DapA-like"/>
</dbReference>
<dbReference type="PANTHER" id="PTHR12128:SF52">
    <property type="entry name" value="4-HYDROXY-2-OXOGLUTARATE ALDOLASE, MITOCHONDRIAL-RELATED"/>
    <property type="match status" value="1"/>
</dbReference>
<reference evidence="1 2" key="1">
    <citation type="journal article" date="2024" name="IMA Fungus">
        <title>IMA Genome - F19 : A genome assembly and annotation guide to empower mycologists, including annotated draft genome sequences of Ceratocystis pirilliformis, Diaporthe australafricana, Fusarium ophioides, Paecilomyces lecythidis, and Sporothrix stenoceras.</title>
        <authorList>
            <person name="Aylward J."/>
            <person name="Wilson A.M."/>
            <person name="Visagie C.M."/>
            <person name="Spraker J."/>
            <person name="Barnes I."/>
            <person name="Buitendag C."/>
            <person name="Ceriani C."/>
            <person name="Del Mar Angel L."/>
            <person name="du Plessis D."/>
            <person name="Fuchs T."/>
            <person name="Gasser K."/>
            <person name="Kramer D."/>
            <person name="Li W."/>
            <person name="Munsamy K."/>
            <person name="Piso A."/>
            <person name="Price J.L."/>
            <person name="Sonnekus B."/>
            <person name="Thomas C."/>
            <person name="van der Nest A."/>
            <person name="van Dijk A."/>
            <person name="van Heerden A."/>
            <person name="van Vuuren N."/>
            <person name="Yilmaz N."/>
            <person name="Duong T.A."/>
            <person name="van der Merwe N.A."/>
            <person name="Wingfield M.J."/>
            <person name="Wingfield B.D."/>
        </authorList>
    </citation>
    <scope>NUCLEOTIDE SEQUENCE [LARGE SCALE GENOMIC DNA]</scope>
    <source>
        <strain evidence="1 2">CMW 12675</strain>
    </source>
</reference>
<gene>
    <name evidence="1" type="ORF">Cpir12675_001985</name>
</gene>
<dbReference type="Proteomes" id="UP001583280">
    <property type="component" value="Unassembled WGS sequence"/>
</dbReference>
<dbReference type="PANTHER" id="PTHR12128">
    <property type="entry name" value="DIHYDRODIPICOLINATE SYNTHASE"/>
    <property type="match status" value="1"/>
</dbReference>
<protein>
    <recommendedName>
        <fullName evidence="3">4-hydroxy-2-oxoglutarate aldolase mitochondrial</fullName>
    </recommendedName>
</protein>
<comment type="caution">
    <text evidence="1">The sequence shown here is derived from an EMBL/GenBank/DDBJ whole genome shotgun (WGS) entry which is preliminary data.</text>
</comment>